<dbReference type="Proteomes" id="UP001446871">
    <property type="component" value="Unassembled WGS sequence"/>
</dbReference>
<sequence>MGLTAVPAQTGLLQDLSLVGDILAFVQLGTQLLTSSKAFEAEAGDQPQPVGGNTTVSKGGQKAHHLASSAISRCRIYENKFQRRFGTQPYHPAATPVLDLQAICGECYSAARVLLQHLEKTQTREEKRSSRGWSGLKAALVKVWSKKGMHEEVLHLSRIKCSIESETFRSIASNVTTAALKESSGFPEDRELFVALSGGLAPGPDAPMTSTQIRALCLVLSRSAADAADVVSPPLLTDRRPSVFSIAASSCRSSSRRSSISAKNSLFSYSTYGDPLSSSSAGTCFLDESTVFKESRRRIEVSQQLRNELVVDCPPSTRPTTATQNAGSRDGAMRSHHDTYDAILQEPECGLRSWLEEPGDHRVYWIEGSRGSGKSTLMESISTYVCRRGVMTGNDDGDHAKLIVVKFTPSSSPARSQGTPWATELARSMLYEILGQDPSLIPLVFPREWSDAYCKSLGYTSPASSSSSSSSSSSPISATTSTTTLTSNWTFHQLKASIDWLFTQSTIPFRACLLIDSLDEFYEAAVADQGADHADIDEIVRYMIAGQWKNTQCCISTRPSAPVAAAFKGQPALRMAELTRQAMRKYALDQISSYEVFRDMQELDSAVLYQCVNEIVDAADGVFLWTKLAISTVMRGQHAEGFGMQEVQGRIRSLPRRLDDLYQHIVTTKSRQCSQSRRLFRLVAATSRPQENDWAGLSRLSLLELWFALDDDAAMLAVSAPTGYLTQQEMVRRREAMVSKLSQLSGGLIKVVEEGDVVISGGDLGASPSATVAFLNDSVTTAFFATAEAERTTMRTSMFNPNLAILSSLVLSLKTERQNIPRARDRLLAYNRRSDVDNALLYARRAEAELGYNTTLNYVVDALVETAASSHPCWFQLNDVVLADADAGDDHHEPGVGGDSDYTTKHSIALRGGLHQYLRHLLAHDNASSSSNKEPPQHHKRRPSSAFSISSSSTSSSSSSSSSLYSSSSSTSYLHYRRRLESDKKKCNHLLALALQPPSGLELFVSPDVVRTLLAFGADVTEAGTMLIEFLTEEDLSSSSTSPPFVTTIDHNDDVNANNANNDGDRHLLPWKTLLVQVLPLQRRLYQSDLQALESLFARRPDDWAEIRGAVHAAAVSIRGEKGLVDI</sequence>
<evidence type="ECO:0000313" key="4">
    <source>
        <dbReference type="EMBL" id="KAK8057158.1"/>
    </source>
</evidence>
<evidence type="ECO:0000256" key="2">
    <source>
        <dbReference type="SAM" id="MobiDB-lite"/>
    </source>
</evidence>
<feature type="region of interest" description="Disordered" evidence="2">
    <location>
        <begin position="42"/>
        <end position="62"/>
    </location>
</feature>
<evidence type="ECO:0000259" key="3">
    <source>
        <dbReference type="Pfam" id="PF24883"/>
    </source>
</evidence>
<feature type="compositionally biased region" description="Low complexity" evidence="2">
    <location>
        <begin position="944"/>
        <end position="968"/>
    </location>
</feature>
<feature type="compositionally biased region" description="Polar residues" evidence="2">
    <location>
        <begin position="318"/>
        <end position="327"/>
    </location>
</feature>
<feature type="domain" description="Nephrocystin 3-like N-terminal" evidence="3">
    <location>
        <begin position="339"/>
        <end position="448"/>
    </location>
</feature>
<dbReference type="PANTHER" id="PTHR10039">
    <property type="entry name" value="AMELOGENIN"/>
    <property type="match status" value="1"/>
</dbReference>
<comment type="caution">
    <text evidence="4">The sequence shown here is derived from an EMBL/GenBank/DDBJ whole genome shotgun (WGS) entry which is preliminary data.</text>
</comment>
<proteinExistence type="predicted"/>
<feature type="region of interest" description="Disordered" evidence="2">
    <location>
        <begin position="926"/>
        <end position="968"/>
    </location>
</feature>
<dbReference type="Pfam" id="PF24883">
    <property type="entry name" value="NPHP3_N"/>
    <property type="match status" value="1"/>
</dbReference>
<name>A0ABR1UE26_9PEZI</name>
<dbReference type="InterPro" id="IPR056884">
    <property type="entry name" value="NPHP3-like_N"/>
</dbReference>
<feature type="region of interest" description="Disordered" evidence="2">
    <location>
        <begin position="312"/>
        <end position="334"/>
    </location>
</feature>
<gene>
    <name evidence="4" type="ORF">PG996_011095</name>
</gene>
<keyword evidence="5" id="KW-1185">Reference proteome</keyword>
<evidence type="ECO:0000313" key="5">
    <source>
        <dbReference type="Proteomes" id="UP001446871"/>
    </source>
</evidence>
<dbReference type="PANTHER" id="PTHR10039:SF5">
    <property type="entry name" value="NACHT DOMAIN-CONTAINING PROTEIN"/>
    <property type="match status" value="1"/>
</dbReference>
<reference evidence="4 5" key="1">
    <citation type="submission" date="2023-01" db="EMBL/GenBank/DDBJ databases">
        <title>Analysis of 21 Apiospora genomes using comparative genomics revels a genus with tremendous synthesis potential of carbohydrate active enzymes and secondary metabolites.</title>
        <authorList>
            <person name="Sorensen T."/>
        </authorList>
    </citation>
    <scope>NUCLEOTIDE SEQUENCE [LARGE SCALE GENOMIC DNA]</scope>
    <source>
        <strain evidence="4 5">CBS 83171</strain>
    </source>
</reference>
<keyword evidence="1" id="KW-0677">Repeat</keyword>
<evidence type="ECO:0000256" key="1">
    <source>
        <dbReference type="ARBA" id="ARBA00022737"/>
    </source>
</evidence>
<accession>A0ABR1UE26</accession>
<organism evidence="4 5">
    <name type="scientific">Apiospora saccharicola</name>
    <dbReference type="NCBI Taxonomy" id="335842"/>
    <lineage>
        <taxon>Eukaryota</taxon>
        <taxon>Fungi</taxon>
        <taxon>Dikarya</taxon>
        <taxon>Ascomycota</taxon>
        <taxon>Pezizomycotina</taxon>
        <taxon>Sordariomycetes</taxon>
        <taxon>Xylariomycetidae</taxon>
        <taxon>Amphisphaeriales</taxon>
        <taxon>Apiosporaceae</taxon>
        <taxon>Apiospora</taxon>
    </lineage>
</organism>
<protein>
    <recommendedName>
        <fullName evidence="3">Nephrocystin 3-like N-terminal domain-containing protein</fullName>
    </recommendedName>
</protein>
<dbReference type="EMBL" id="JAQQWM010000007">
    <property type="protein sequence ID" value="KAK8057158.1"/>
    <property type="molecule type" value="Genomic_DNA"/>
</dbReference>